<dbReference type="AlphaFoldDB" id="A0A147JWL6"/>
<dbReference type="SFLD" id="SFLDS00029">
    <property type="entry name" value="Radical_SAM"/>
    <property type="match status" value="1"/>
</dbReference>
<evidence type="ECO:0000313" key="9">
    <source>
        <dbReference type="Proteomes" id="UP000074294"/>
    </source>
</evidence>
<evidence type="ECO:0000313" key="8">
    <source>
        <dbReference type="EMBL" id="KUO40831.1"/>
    </source>
</evidence>
<dbReference type="InterPro" id="IPR013785">
    <property type="entry name" value="Aldolase_TIM"/>
</dbReference>
<dbReference type="InterPro" id="IPR016431">
    <property type="entry name" value="Pyrv-formate_lyase-activ_prd"/>
</dbReference>
<dbReference type="SUPFAM" id="SSF102114">
    <property type="entry name" value="Radical SAM enzymes"/>
    <property type="match status" value="1"/>
</dbReference>
<organism evidence="8 9">
    <name type="scientific">Hadarchaeum yellowstonense</name>
    <dbReference type="NCBI Taxonomy" id="1776334"/>
    <lineage>
        <taxon>Archaea</taxon>
        <taxon>Methanobacteriati</taxon>
        <taxon>Candidatus Hadarchaeota</taxon>
        <taxon>Candidatus Hadarchaeia</taxon>
        <taxon>Candidatus Hadarchaeales</taxon>
        <taxon>Candidatus Hadarchaeaceae</taxon>
        <taxon>Candidatus Hadarchaeum</taxon>
    </lineage>
</organism>
<dbReference type="GO" id="GO:0003824">
    <property type="term" value="F:catalytic activity"/>
    <property type="evidence" value="ECO:0007669"/>
    <property type="project" value="InterPro"/>
</dbReference>
<feature type="domain" description="Radical SAM core" evidence="7">
    <location>
        <begin position="66"/>
        <end position="281"/>
    </location>
</feature>
<dbReference type="InterPro" id="IPR034457">
    <property type="entry name" value="Organic_radical-activating"/>
</dbReference>
<dbReference type="EMBL" id="LQMQ01000034">
    <property type="protein sequence ID" value="KUO40831.1"/>
    <property type="molecule type" value="Genomic_DNA"/>
</dbReference>
<proteinExistence type="predicted"/>
<dbReference type="Gene3D" id="3.20.20.70">
    <property type="entry name" value="Aldolase class I"/>
    <property type="match status" value="1"/>
</dbReference>
<dbReference type="PROSITE" id="PS51918">
    <property type="entry name" value="RADICAL_SAM"/>
    <property type="match status" value="1"/>
</dbReference>
<evidence type="ECO:0000256" key="5">
    <source>
        <dbReference type="ARBA" id="ARBA00023014"/>
    </source>
</evidence>
<dbReference type="PIRSF" id="PIRSF004869">
    <property type="entry name" value="PflX_prd"/>
    <property type="match status" value="1"/>
</dbReference>
<evidence type="ECO:0000256" key="3">
    <source>
        <dbReference type="ARBA" id="ARBA00022723"/>
    </source>
</evidence>
<keyword evidence="2 6" id="KW-0949">S-adenosyl-L-methionine</keyword>
<keyword evidence="3 6" id="KW-0479">Metal-binding</keyword>
<reference evidence="8 9" key="1">
    <citation type="journal article" date="2016" name="Nat. Microbiol.">
        <title>Genomic inference of the metabolism of cosmopolitan subsurface Archaea, Hadesarchaea.</title>
        <authorList>
            <person name="Baker B.J."/>
            <person name="Saw J.H."/>
            <person name="Lind A.E."/>
            <person name="Lazar C.S."/>
            <person name="Hinrichs K.-U."/>
            <person name="Teske A.P."/>
            <person name="Ettema T.J."/>
        </authorList>
    </citation>
    <scope>NUCLEOTIDE SEQUENCE [LARGE SCALE GENOMIC DNA]</scope>
</reference>
<evidence type="ECO:0000259" key="7">
    <source>
        <dbReference type="PROSITE" id="PS51918"/>
    </source>
</evidence>
<dbReference type="Proteomes" id="UP000074294">
    <property type="component" value="Unassembled WGS sequence"/>
</dbReference>
<dbReference type="InterPro" id="IPR006638">
    <property type="entry name" value="Elp3/MiaA/NifB-like_rSAM"/>
</dbReference>
<dbReference type="CDD" id="cd01335">
    <property type="entry name" value="Radical_SAM"/>
    <property type="match status" value="1"/>
</dbReference>
<dbReference type="SMART" id="SM00729">
    <property type="entry name" value="Elp3"/>
    <property type="match status" value="1"/>
</dbReference>
<dbReference type="PANTHER" id="PTHR30352">
    <property type="entry name" value="PYRUVATE FORMATE-LYASE-ACTIVATING ENZYME"/>
    <property type="match status" value="1"/>
</dbReference>
<keyword evidence="5 6" id="KW-0411">Iron-sulfur</keyword>
<dbReference type="PANTHER" id="PTHR30352:SF5">
    <property type="entry name" value="PYRUVATE FORMATE-LYASE 1-ACTIVATING ENZYME"/>
    <property type="match status" value="1"/>
</dbReference>
<feature type="binding site" evidence="6">
    <location>
        <position position="81"/>
    </location>
    <ligand>
        <name>[4Fe-4S] cluster</name>
        <dbReference type="ChEBI" id="CHEBI:49883"/>
        <note>4Fe-4S-S-AdoMet</note>
    </ligand>
</feature>
<gene>
    <name evidence="8" type="ORF">APZ16_02190</name>
</gene>
<dbReference type="InterPro" id="IPR027596">
    <property type="entry name" value="AmmeMemoSam_rS"/>
</dbReference>
<evidence type="ECO:0000256" key="6">
    <source>
        <dbReference type="PIRSR" id="PIRSR004869-50"/>
    </source>
</evidence>
<dbReference type="InterPro" id="IPR058240">
    <property type="entry name" value="rSAM_sf"/>
</dbReference>
<accession>A0A147JWL6</accession>
<dbReference type="NCBIfam" id="TIGR04337">
    <property type="entry name" value="AmmeMemoSam_rS"/>
    <property type="match status" value="1"/>
</dbReference>
<evidence type="ECO:0000256" key="2">
    <source>
        <dbReference type="ARBA" id="ARBA00022691"/>
    </source>
</evidence>
<comment type="caution">
    <text evidence="8">The sequence shown here is derived from an EMBL/GenBank/DDBJ whole genome shotgun (WGS) entry which is preliminary data.</text>
</comment>
<keyword evidence="4 6" id="KW-0408">Iron</keyword>
<sequence>MPAKFGEPLSGDRVRCHLCPHLCVIPMGATGYCRARQNDRGQLYTLIYGSVTSMAIDPIEKKPLYHFLPGSDSFSIGTAGCNLSCRHCQNWTISQASLDEVDHEDLAPERVVELAKKYRCPSISYTYSEPAIWFEFVYDTAKLAHRDGLYNIYVTNGYMNIEAWEEIRPYLDAANVDVKAFSDDFYRRICRAPGLEPVLRTCEWMVEKGVHLETTYLVIPGENDDPEEIRKFCQWEVEKLGPDVPTHFSRFFPMYQMTDREPTPVRTLELALRIAKEAGLNYVYLGNVAGHQGDNTYCPSCGKLLIERFGFDILRYELRDHRCPQCGTEIKIFGDYRPAGR</sequence>
<feature type="binding site" evidence="6">
    <location>
        <position position="85"/>
    </location>
    <ligand>
        <name>[4Fe-4S] cluster</name>
        <dbReference type="ChEBI" id="CHEBI:49883"/>
        <note>4Fe-4S-S-AdoMet</note>
    </ligand>
</feature>
<dbReference type="SFLD" id="SFLDG01101">
    <property type="entry name" value="Uncharacterised_Radical_SAM_Su"/>
    <property type="match status" value="1"/>
</dbReference>
<keyword evidence="1" id="KW-0004">4Fe-4S</keyword>
<evidence type="ECO:0000256" key="4">
    <source>
        <dbReference type="ARBA" id="ARBA00023004"/>
    </source>
</evidence>
<dbReference type="GO" id="GO:0046872">
    <property type="term" value="F:metal ion binding"/>
    <property type="evidence" value="ECO:0007669"/>
    <property type="project" value="UniProtKB-KW"/>
</dbReference>
<feature type="binding site" evidence="6">
    <location>
        <position position="88"/>
    </location>
    <ligand>
        <name>[4Fe-4S] cluster</name>
        <dbReference type="ChEBI" id="CHEBI:49883"/>
        <note>4Fe-4S-S-AdoMet</note>
    </ligand>
</feature>
<comment type="cofactor">
    <cofactor evidence="6">
        <name>[4Fe-4S] cluster</name>
        <dbReference type="ChEBI" id="CHEBI:49883"/>
    </cofactor>
    <text evidence="6">Binds 1 [4Fe-4S] cluster. The cluster is coordinated with 3 cysteines and an exchangeable S-adenosyl-L-methionine.</text>
</comment>
<evidence type="ECO:0000256" key="1">
    <source>
        <dbReference type="ARBA" id="ARBA00022485"/>
    </source>
</evidence>
<name>A0A147JWL6_HADYE</name>
<dbReference type="STRING" id="1776334.APZ16_02190"/>
<protein>
    <submittedName>
        <fullName evidence="8">Radical SAM protein</fullName>
    </submittedName>
</protein>
<dbReference type="Pfam" id="PF04055">
    <property type="entry name" value="Radical_SAM"/>
    <property type="match status" value="1"/>
</dbReference>
<dbReference type="InterPro" id="IPR007197">
    <property type="entry name" value="rSAM"/>
</dbReference>
<dbReference type="GO" id="GO:0051539">
    <property type="term" value="F:4 iron, 4 sulfur cluster binding"/>
    <property type="evidence" value="ECO:0007669"/>
    <property type="project" value="UniProtKB-KW"/>
</dbReference>